<accession>A0A8V1A1X2</accession>
<reference evidence="2" key="1">
    <citation type="submission" date="2020-11" db="EMBL/GenBank/DDBJ databases">
        <title>Gallus gallus (Chicken) genome, bGalGal1, GRCg7b, maternal haplotype autosomes + Z &amp; W.</title>
        <authorList>
            <person name="Warren W."/>
            <person name="Formenti G."/>
            <person name="Fedrigo O."/>
            <person name="Haase B."/>
            <person name="Mountcastle J."/>
            <person name="Balacco J."/>
            <person name="Tracey A."/>
            <person name="Schneider V."/>
            <person name="Okimoto R."/>
            <person name="Cheng H."/>
            <person name="Hawken R."/>
            <person name="Howe K."/>
            <person name="Jarvis E.D."/>
        </authorList>
    </citation>
    <scope>NUCLEOTIDE SEQUENCE [LARGE SCALE GENOMIC DNA]</scope>
    <source>
        <strain evidence="2">Broiler</strain>
    </source>
</reference>
<evidence type="ECO:0000313" key="3">
    <source>
        <dbReference type="Proteomes" id="UP000000539"/>
    </source>
</evidence>
<dbReference type="GeneTree" id="ENSGT00940000155056"/>
<reference evidence="2" key="3">
    <citation type="submission" date="2025-09" db="UniProtKB">
        <authorList>
            <consortium name="Ensembl"/>
        </authorList>
    </citation>
    <scope>IDENTIFICATION</scope>
    <source>
        <strain evidence="2">broiler</strain>
    </source>
</reference>
<feature type="domain" description="PWWP" evidence="1">
    <location>
        <begin position="16"/>
        <end position="93"/>
    </location>
</feature>
<reference evidence="2" key="2">
    <citation type="submission" date="2025-08" db="UniProtKB">
        <authorList>
            <consortium name="Ensembl"/>
        </authorList>
    </citation>
    <scope>IDENTIFICATION</scope>
    <source>
        <strain evidence="2">broiler</strain>
    </source>
</reference>
<dbReference type="Gene3D" id="2.30.30.140">
    <property type="match status" value="1"/>
</dbReference>
<dbReference type="AlphaFoldDB" id="A0A8V1A1X2"/>
<keyword evidence="3" id="KW-1185">Reference proteome</keyword>
<dbReference type="Ensembl" id="ENSGALT00010065617.1">
    <property type="protein sequence ID" value="ENSGALP00010039883.1"/>
    <property type="gene ID" value="ENSGALG00010027074.1"/>
</dbReference>
<evidence type="ECO:0000313" key="2">
    <source>
        <dbReference type="Ensembl" id="ENSGALP00010039883.1"/>
    </source>
</evidence>
<dbReference type="Proteomes" id="UP000000539">
    <property type="component" value="Chromosome 26"/>
</dbReference>
<gene>
    <name evidence="2" type="primary">BRPF3</name>
</gene>
<proteinExistence type="predicted"/>
<dbReference type="FunFam" id="2.30.30.140:FF:000008">
    <property type="entry name" value="Bromodomain containing 1, isoform CRA_b"/>
    <property type="match status" value="1"/>
</dbReference>
<dbReference type="Pfam" id="PF00855">
    <property type="entry name" value="PWWP"/>
    <property type="match status" value="1"/>
</dbReference>
<dbReference type="SMART" id="SM00293">
    <property type="entry name" value="PWWP"/>
    <property type="match status" value="1"/>
</dbReference>
<protein>
    <submittedName>
        <fullName evidence="2">Bromodomain and PHD finger containing 3</fullName>
    </submittedName>
</protein>
<dbReference type="InterPro" id="IPR000313">
    <property type="entry name" value="PWWP_dom"/>
</dbReference>
<dbReference type="OrthoDB" id="20839at2759"/>
<organism evidence="2 3">
    <name type="scientific">Gallus gallus</name>
    <name type="common">Chicken</name>
    <dbReference type="NCBI Taxonomy" id="9031"/>
    <lineage>
        <taxon>Eukaryota</taxon>
        <taxon>Metazoa</taxon>
        <taxon>Chordata</taxon>
        <taxon>Craniata</taxon>
        <taxon>Vertebrata</taxon>
        <taxon>Euteleostomi</taxon>
        <taxon>Archelosauria</taxon>
        <taxon>Archosauria</taxon>
        <taxon>Dinosauria</taxon>
        <taxon>Saurischia</taxon>
        <taxon>Theropoda</taxon>
        <taxon>Coelurosauria</taxon>
        <taxon>Aves</taxon>
        <taxon>Neognathae</taxon>
        <taxon>Galloanserae</taxon>
        <taxon>Galliformes</taxon>
        <taxon>Phasianidae</taxon>
        <taxon>Phasianinae</taxon>
        <taxon>Gallus</taxon>
    </lineage>
</organism>
<sequence length="141" mass="16273">MGKVISIAGMRRLKFCEDRCLTAHTFSFVIIDPKMPREGLLHNGVPIPVPPMDVLKLGEQRQTEAGEKLFLVLFFDNKRTWQWLPRDKVYPLGVDDTVDKLKMMEGRKTSIRKSVQVAYDRAMIHMSRVRGDHPFVPSSYL</sequence>
<name>A0A8V1A1X2_CHICK</name>
<evidence type="ECO:0000259" key="1">
    <source>
        <dbReference type="SMART" id="SM00293"/>
    </source>
</evidence>
<dbReference type="SUPFAM" id="SSF63748">
    <property type="entry name" value="Tudor/PWWP/MBT"/>
    <property type="match status" value="1"/>
</dbReference>